<dbReference type="AlphaFoldDB" id="A0AAD5VGD5"/>
<gene>
    <name evidence="2" type="ORF">NP233_g12409</name>
</gene>
<name>A0AAD5VGD5_9AGAR</name>
<evidence type="ECO:0000313" key="3">
    <source>
        <dbReference type="Proteomes" id="UP001213000"/>
    </source>
</evidence>
<dbReference type="Proteomes" id="UP001213000">
    <property type="component" value="Unassembled WGS sequence"/>
</dbReference>
<feature type="region of interest" description="Disordered" evidence="1">
    <location>
        <begin position="1"/>
        <end position="66"/>
    </location>
</feature>
<protein>
    <submittedName>
        <fullName evidence="2">Uncharacterized protein</fullName>
    </submittedName>
</protein>
<keyword evidence="3" id="KW-1185">Reference proteome</keyword>
<comment type="caution">
    <text evidence="2">The sequence shown here is derived from an EMBL/GenBank/DDBJ whole genome shotgun (WGS) entry which is preliminary data.</text>
</comment>
<dbReference type="EMBL" id="JANIEX010001781">
    <property type="protein sequence ID" value="KAJ3554499.1"/>
    <property type="molecule type" value="Genomic_DNA"/>
</dbReference>
<evidence type="ECO:0000256" key="1">
    <source>
        <dbReference type="SAM" id="MobiDB-lite"/>
    </source>
</evidence>
<sequence>MAGILGKIFKSSKRNAPNQDENAGRSQPPLPSFDTTSTPTGGQEGSVTPQPAQPVYDGKAWYADPEDMVMDPQPKGAHDCAGRAAGYDNAISVPTRTAGIEQSFLAYGYNNIVQGPSGDHSNTKFTNSFVAKGRQNTILPSDSPLVDQAIALALARQEQARHYAQQSGTTKSPTQSWQSDYYPELPQQVPNVSAPQLIAAQAAETEDFPAIPETRSAQRIPEHRNSGRRGSFRVYGTLVPRQIALWHKCDSSAVSQLLSSYRAPKSAYVLALSISSSHERYTSAHCD</sequence>
<accession>A0AAD5VGD5</accession>
<feature type="compositionally biased region" description="Polar residues" evidence="1">
    <location>
        <begin position="14"/>
        <end position="25"/>
    </location>
</feature>
<evidence type="ECO:0000313" key="2">
    <source>
        <dbReference type="EMBL" id="KAJ3554499.1"/>
    </source>
</evidence>
<proteinExistence type="predicted"/>
<organism evidence="2 3">
    <name type="scientific">Leucocoprinus birnbaumii</name>
    <dbReference type="NCBI Taxonomy" id="56174"/>
    <lineage>
        <taxon>Eukaryota</taxon>
        <taxon>Fungi</taxon>
        <taxon>Dikarya</taxon>
        <taxon>Basidiomycota</taxon>
        <taxon>Agaricomycotina</taxon>
        <taxon>Agaricomycetes</taxon>
        <taxon>Agaricomycetidae</taxon>
        <taxon>Agaricales</taxon>
        <taxon>Agaricineae</taxon>
        <taxon>Agaricaceae</taxon>
        <taxon>Leucocoprinus</taxon>
    </lineage>
</organism>
<reference evidence="2" key="1">
    <citation type="submission" date="2022-07" db="EMBL/GenBank/DDBJ databases">
        <title>Genome Sequence of Leucocoprinus birnbaumii.</title>
        <authorList>
            <person name="Buettner E."/>
        </authorList>
    </citation>
    <scope>NUCLEOTIDE SEQUENCE</scope>
    <source>
        <strain evidence="2">VT141</strain>
    </source>
</reference>
<feature type="compositionally biased region" description="Polar residues" evidence="1">
    <location>
        <begin position="33"/>
        <end position="50"/>
    </location>
</feature>